<protein>
    <submittedName>
        <fullName evidence="2">ABC-2 type transporter, permease protein</fullName>
    </submittedName>
</protein>
<sequence length="255" mass="28951">MDLIFIEFYRSFFMAIRYPTNFVIQVVMSVSLFYLLLMGGGMFHSEVIEVKRVELMLVNYFFWTIALPTISSIPQSIEEDAKAGTFEQVLQSVYSTAFLFYIRGLAHCLLQIVISLCILSVLIIVTGVVPQITWQVCISIFSVILTALGMSLLIGGLGVRVKRTGMVIAALQLPLLYLLIFPFEQQFTNSGVEWWLFLPFVADSIQARHLVMSGELNIKYYFYSYSMLLVWTIVGAGGFVGMLRYTKKRAKTNGY</sequence>
<dbReference type="STRING" id="377629.TERTU_2282"/>
<keyword evidence="1" id="KW-0812">Transmembrane</keyword>
<dbReference type="RefSeq" id="WP_015819009.1">
    <property type="nucleotide sequence ID" value="NC_012997.1"/>
</dbReference>
<dbReference type="HOGENOM" id="CLU_1089612_0_0_6"/>
<dbReference type="eggNOG" id="COG1511">
    <property type="taxonomic scope" value="Bacteria"/>
</dbReference>
<organism evidence="2 3">
    <name type="scientific">Teredinibacter turnerae (strain ATCC 39867 / T7901)</name>
    <dbReference type="NCBI Taxonomy" id="377629"/>
    <lineage>
        <taxon>Bacteria</taxon>
        <taxon>Pseudomonadati</taxon>
        <taxon>Pseudomonadota</taxon>
        <taxon>Gammaproteobacteria</taxon>
        <taxon>Cellvibrionales</taxon>
        <taxon>Cellvibrionaceae</taxon>
        <taxon>Teredinibacter</taxon>
    </lineage>
</organism>
<feature type="transmembrane region" description="Helical" evidence="1">
    <location>
        <begin position="220"/>
        <end position="243"/>
    </location>
</feature>
<keyword evidence="1" id="KW-0472">Membrane</keyword>
<dbReference type="EMBL" id="CP001614">
    <property type="protein sequence ID" value="ACR12896.1"/>
    <property type="molecule type" value="Genomic_DNA"/>
</dbReference>
<keyword evidence="3" id="KW-1185">Reference proteome</keyword>
<reference evidence="2 3" key="1">
    <citation type="journal article" date="2009" name="PLoS ONE">
        <title>The complete genome of Teredinibacter turnerae T7901: an intracellular endosymbiont of marine wood-boring bivalves (shipworms).</title>
        <authorList>
            <person name="Yang J.C."/>
            <person name="Madupu R."/>
            <person name="Durkin A.S."/>
            <person name="Ekborg N.A."/>
            <person name="Pedamallu C.S."/>
            <person name="Hostetler J.B."/>
            <person name="Radune D."/>
            <person name="Toms B.S."/>
            <person name="Henrissat B."/>
            <person name="Coutinho P.M."/>
            <person name="Schwarz S."/>
            <person name="Field L."/>
            <person name="Trindade-Silva A.E."/>
            <person name="Soares C.A.G."/>
            <person name="Elshahawi S."/>
            <person name="Hanora A."/>
            <person name="Schmidt E.W."/>
            <person name="Haygood M.G."/>
            <person name="Posfai J."/>
            <person name="Benner J."/>
            <person name="Madinger C."/>
            <person name="Nove J."/>
            <person name="Anton B."/>
            <person name="Chaudhary K."/>
            <person name="Foster J."/>
            <person name="Holman A."/>
            <person name="Kumar S."/>
            <person name="Lessard P.A."/>
            <person name="Luyten Y.A."/>
            <person name="Slatko B."/>
            <person name="Wood N."/>
            <person name="Wu B."/>
            <person name="Teplitski M."/>
            <person name="Mougous J.D."/>
            <person name="Ward N."/>
            <person name="Eisen J.A."/>
            <person name="Badger J.H."/>
            <person name="Distel D.L."/>
        </authorList>
    </citation>
    <scope>NUCLEOTIDE SEQUENCE [LARGE SCALE GENOMIC DNA]</scope>
    <source>
        <strain evidence="3">ATCC 39867 / T7901</strain>
    </source>
</reference>
<dbReference type="AlphaFoldDB" id="C5BK38"/>
<accession>C5BK38</accession>
<feature type="transmembrane region" description="Helical" evidence="1">
    <location>
        <begin position="166"/>
        <end position="183"/>
    </location>
</feature>
<feature type="transmembrane region" description="Helical" evidence="1">
    <location>
        <begin position="22"/>
        <end position="43"/>
    </location>
</feature>
<evidence type="ECO:0000313" key="2">
    <source>
        <dbReference type="EMBL" id="ACR12896.1"/>
    </source>
</evidence>
<feature type="transmembrane region" description="Helical" evidence="1">
    <location>
        <begin position="132"/>
        <end position="154"/>
    </location>
</feature>
<evidence type="ECO:0000256" key="1">
    <source>
        <dbReference type="SAM" id="Phobius"/>
    </source>
</evidence>
<dbReference type="OrthoDB" id="9815972at2"/>
<dbReference type="KEGG" id="ttu:TERTU_2282"/>
<evidence type="ECO:0000313" key="3">
    <source>
        <dbReference type="Proteomes" id="UP000009080"/>
    </source>
</evidence>
<name>C5BK38_TERTT</name>
<feature type="transmembrane region" description="Helical" evidence="1">
    <location>
        <begin position="109"/>
        <end position="126"/>
    </location>
</feature>
<keyword evidence="1" id="KW-1133">Transmembrane helix</keyword>
<gene>
    <name evidence="2" type="ordered locus">TERTU_2282</name>
</gene>
<dbReference type="Proteomes" id="UP000009080">
    <property type="component" value="Chromosome"/>
</dbReference>
<proteinExistence type="predicted"/>